<dbReference type="GO" id="GO:0003676">
    <property type="term" value="F:nucleic acid binding"/>
    <property type="evidence" value="ECO:0007669"/>
    <property type="project" value="InterPro"/>
</dbReference>
<protein>
    <recommendedName>
        <fullName evidence="1">Reverse transcriptase domain-containing protein</fullName>
    </recommendedName>
</protein>
<evidence type="ECO:0000259" key="1">
    <source>
        <dbReference type="PROSITE" id="PS50878"/>
    </source>
</evidence>
<dbReference type="InterPro" id="IPR000477">
    <property type="entry name" value="RT_dom"/>
</dbReference>
<dbReference type="Gene3D" id="3.30.420.10">
    <property type="entry name" value="Ribonuclease H-like superfamily/Ribonuclease H"/>
    <property type="match status" value="1"/>
</dbReference>
<sequence length="1310" mass="148454">MTDADRYDIAGTSLAGCAQLSAEGTRGGVLLFWDKEIYTVTNVTTASFSITAKFTERASNVSWHLTTVYGPADDERKLSFLNKLVQIHGRISGPWMVIGDFNLILHDQDKNKSRVNRSWMRRFKHAVDSSFLREIKLIGRKYTWSNEQNNPTLVRLDRAFCNEEWQDIFQVAKLLPQASSMSDHCPLLLVQDIIAKTPHRFRFEGFWPLLQGYSTVVEQSWKAPCRLTNHFAVLDCKLRRLAKDLRSWAKNYVGDIKKQMLLGQEIMLRLDTAQETRLLSEEEMKLRSALKSRAVGLAVINRIKAKQRARIKWLKLGDANTKYFHSRATHRRAKNRIQFLHSDAGIATSPPELEETTFHHLHAILGTTVPCTERLDWALLDLPKPDLSDLDRPFTMEELKTAVFDSPPDKSPGPDGFSGGFFRASWNVVKDDLLAAINKFYDLNDLSFDTLNTAFLILLPKKEQPTQMGHFRPISLIHAFGKLVSKILALRLQPHLDDLISPCQSAFIAGRNIQDNFLYVQTVAKQLHKSKTPTLLLKLDIAKAFDSVSWTYIIDMLEARGFPLRWRNWISLLFRSASSRVLVNGVPGRKIQHLRGLRQGDALSPFLFDLAIDPLHRLLEIATSVGILSKLKGKHCTFRASFYADDVALFLNPTQHDISGLGEILKAFGQATGLITNLTKSSISPISCQHIDIQDLVTGAGIALAPFPCMYLGMPLSIKNLNKADWQALLDKMDRHLASWKARFMSKAGRLEMLNTVLTSLAVYMMTINNMPAWVKKEFDKRRRAWLWAGEANCSGGKCKAEVNQAIKIKEVLDTYASSTGQLINPGKCSVMFGDSCPMNRRTEVKEALQITQELFEKKYLGLPTPEGRMHGGKFESLQAKLAKCLVEWDDNHKSQAAKEVLIKSIAQAIPVYVMSVFKLPFGLCDELTKMIRRYWWGAENGKRKTHWLAWDIMLRPKDYGGVGFRDMRLFNQALLARQAWRLIQSPETLCAQLLKAKYYPNGSIMDTVFTGNGSSTWHAIEYGLQLLKKGAIWRVGNGASIRVWRDPWIPRDSGRYPRSAQGRCRFRWVSDFLLPDGQWNEQRLMQYFSQDDVADILKIKTSRRNEDDFIAWYPDKRDVIKGKMVVRPELGFKRADHVGDGRQKVRKKWMRPEPGVAKLNTDGAFARDGAAAGMVLRDHQGDMIFAACRMLRHCSDATEAELLAIEEGLSLALQWTTSKIVVESDCAEAIELIKKSTPNTSAYAFRVSVIRDLIQERDIEIGKVCREANTASHELAKFGRVQGRSEFWLSNVPQTVAEAMANDCNPPVA</sequence>
<dbReference type="PROSITE" id="PS50878">
    <property type="entry name" value="RT_POL"/>
    <property type="match status" value="1"/>
</dbReference>
<dbReference type="InterPro" id="IPR002156">
    <property type="entry name" value="RNaseH_domain"/>
</dbReference>
<dbReference type="InterPro" id="IPR005135">
    <property type="entry name" value="Endo/exonuclease/phosphatase"/>
</dbReference>
<accession>A0AAD8WGH1</accession>
<reference evidence="2" key="1">
    <citation type="submission" date="2023-07" db="EMBL/GenBank/DDBJ databases">
        <title>A chromosome-level genome assembly of Lolium multiflorum.</title>
        <authorList>
            <person name="Chen Y."/>
            <person name="Copetti D."/>
            <person name="Kolliker R."/>
            <person name="Studer B."/>
        </authorList>
    </citation>
    <scope>NUCLEOTIDE SEQUENCE</scope>
    <source>
        <strain evidence="2">02402/16</strain>
        <tissue evidence="2">Leaf</tissue>
    </source>
</reference>
<dbReference type="Pfam" id="PF00078">
    <property type="entry name" value="RVT_1"/>
    <property type="match status" value="1"/>
</dbReference>
<dbReference type="SUPFAM" id="SSF56672">
    <property type="entry name" value="DNA/RNA polymerases"/>
    <property type="match status" value="1"/>
</dbReference>
<dbReference type="InterPro" id="IPR044730">
    <property type="entry name" value="RNase_H-like_dom_plant"/>
</dbReference>
<evidence type="ECO:0000313" key="3">
    <source>
        <dbReference type="Proteomes" id="UP001231189"/>
    </source>
</evidence>
<dbReference type="InterPro" id="IPR043502">
    <property type="entry name" value="DNA/RNA_pol_sf"/>
</dbReference>
<evidence type="ECO:0000313" key="2">
    <source>
        <dbReference type="EMBL" id="KAK1660881.1"/>
    </source>
</evidence>
<dbReference type="GO" id="GO:0004523">
    <property type="term" value="F:RNA-DNA hybrid ribonuclease activity"/>
    <property type="evidence" value="ECO:0007669"/>
    <property type="project" value="InterPro"/>
</dbReference>
<comment type="caution">
    <text evidence="2">The sequence shown here is derived from an EMBL/GenBank/DDBJ whole genome shotgun (WGS) entry which is preliminary data.</text>
</comment>
<dbReference type="InterPro" id="IPR036691">
    <property type="entry name" value="Endo/exonu/phosph_ase_sf"/>
</dbReference>
<dbReference type="InterPro" id="IPR036397">
    <property type="entry name" value="RNaseH_sf"/>
</dbReference>
<dbReference type="Proteomes" id="UP001231189">
    <property type="component" value="Unassembled WGS sequence"/>
</dbReference>
<dbReference type="CDD" id="cd06222">
    <property type="entry name" value="RNase_H_like"/>
    <property type="match status" value="1"/>
</dbReference>
<name>A0AAD8WGH1_LOLMU</name>
<dbReference type="PANTHER" id="PTHR33116:SF86">
    <property type="entry name" value="REVERSE TRANSCRIPTASE DOMAIN-CONTAINING PROTEIN"/>
    <property type="match status" value="1"/>
</dbReference>
<dbReference type="Pfam" id="PF13456">
    <property type="entry name" value="RVT_3"/>
    <property type="match status" value="1"/>
</dbReference>
<dbReference type="SUPFAM" id="SSF56219">
    <property type="entry name" value="DNase I-like"/>
    <property type="match status" value="1"/>
</dbReference>
<dbReference type="SUPFAM" id="SSF53098">
    <property type="entry name" value="Ribonuclease H-like"/>
    <property type="match status" value="1"/>
</dbReference>
<dbReference type="EMBL" id="JAUUTY010000003">
    <property type="protein sequence ID" value="KAK1660881.1"/>
    <property type="molecule type" value="Genomic_DNA"/>
</dbReference>
<dbReference type="Pfam" id="PF03372">
    <property type="entry name" value="Exo_endo_phos"/>
    <property type="match status" value="1"/>
</dbReference>
<proteinExistence type="predicted"/>
<gene>
    <name evidence="2" type="ORF">QYE76_049040</name>
</gene>
<dbReference type="Gene3D" id="3.60.10.10">
    <property type="entry name" value="Endonuclease/exonuclease/phosphatase"/>
    <property type="match status" value="1"/>
</dbReference>
<feature type="domain" description="Reverse transcriptase" evidence="1">
    <location>
        <begin position="440"/>
        <end position="716"/>
    </location>
</feature>
<keyword evidence="3" id="KW-1185">Reference proteome</keyword>
<dbReference type="PANTHER" id="PTHR33116">
    <property type="entry name" value="REVERSE TRANSCRIPTASE ZINC-BINDING DOMAIN-CONTAINING PROTEIN-RELATED-RELATED"/>
    <property type="match status" value="1"/>
</dbReference>
<dbReference type="InterPro" id="IPR012337">
    <property type="entry name" value="RNaseH-like_sf"/>
</dbReference>
<dbReference type="CDD" id="cd01650">
    <property type="entry name" value="RT_nLTR_like"/>
    <property type="match status" value="1"/>
</dbReference>
<organism evidence="2 3">
    <name type="scientific">Lolium multiflorum</name>
    <name type="common">Italian ryegrass</name>
    <name type="synonym">Lolium perenne subsp. multiflorum</name>
    <dbReference type="NCBI Taxonomy" id="4521"/>
    <lineage>
        <taxon>Eukaryota</taxon>
        <taxon>Viridiplantae</taxon>
        <taxon>Streptophyta</taxon>
        <taxon>Embryophyta</taxon>
        <taxon>Tracheophyta</taxon>
        <taxon>Spermatophyta</taxon>
        <taxon>Magnoliopsida</taxon>
        <taxon>Liliopsida</taxon>
        <taxon>Poales</taxon>
        <taxon>Poaceae</taxon>
        <taxon>BOP clade</taxon>
        <taxon>Pooideae</taxon>
        <taxon>Poodae</taxon>
        <taxon>Poeae</taxon>
        <taxon>Poeae Chloroplast Group 2 (Poeae type)</taxon>
        <taxon>Loliodinae</taxon>
        <taxon>Loliinae</taxon>
        <taxon>Lolium</taxon>
    </lineage>
</organism>